<dbReference type="Pfam" id="PF13620">
    <property type="entry name" value="CarboxypepD_reg"/>
    <property type="match status" value="1"/>
</dbReference>
<keyword evidence="6" id="KW-0675">Receptor</keyword>
<feature type="domain" description="TonB-dependent transporter Oar-like beta-barrel" evidence="5">
    <location>
        <begin position="338"/>
        <end position="1043"/>
    </location>
</feature>
<evidence type="ECO:0000259" key="5">
    <source>
        <dbReference type="Pfam" id="PF25183"/>
    </source>
</evidence>
<dbReference type="SUPFAM" id="SSF56935">
    <property type="entry name" value="Porins"/>
    <property type="match status" value="1"/>
</dbReference>
<name>A0ABY7TU14_9SPHN</name>
<dbReference type="InterPro" id="IPR013784">
    <property type="entry name" value="Carb-bd-like_fold"/>
</dbReference>
<keyword evidence="4" id="KW-0732">Signal</keyword>
<feature type="chain" id="PRO_5046447993" evidence="4">
    <location>
        <begin position="21"/>
        <end position="1108"/>
    </location>
</feature>
<comment type="subcellular location">
    <subcellularLocation>
        <location evidence="1">Cell outer membrane</location>
    </subcellularLocation>
</comment>
<gene>
    <name evidence="6" type="ORF">PQ455_09100</name>
</gene>
<dbReference type="Pfam" id="PF25183">
    <property type="entry name" value="OMP_b-brl_4"/>
    <property type="match status" value="2"/>
</dbReference>
<accession>A0ABY7TU14</accession>
<sequence>MRKLFVGCAMAALATSAAYAQETTSSIRGSVDAAGAPVANATVKVTHVPSGTTTTTVTSSDGSFSASGLRIGGPFTVEVTASGYPTTSVTDIQLTAGQPMRLPISMESGGQDIVVTAARSGAVEQSTGPLTSLGRQQIAGVATVNRDIRDIARRDPFVTIDQTNSRAIEIAGQNGRLNKFSVDGVNFSDNFGLNNGGLPTNRGPVPIDAIEQLSVKVAPYDVSEGNFQGGAINVVLRSGANNFHGSAFYTYSDDGMLGNKTLALRPSFTFKSKNYGGFLSGPVIKDKLFFALSYEKLNETTPADILNSAIPNYSDATIATVTGIAQNRYSYAAGAPFQTAKEYDEKITAKVDWNITDGQRLSATYIRNEGTRGFQQGYSTSTTSPGVGLDSNAYQLSEKVNSGVLQLNSEWSDNFSTEVRGNYRKYDRGQDSFGATTQGQFTVCTDAVSVGSLSQCTNGTSTAPGPLRVLFAPDPSRQANSLATESFGGDVSAKWNWMNHNIKAIAGYNHLKVYNLFVQNALGTYYFDSIADFQSGTAGQLTLGGSITGNINDAAARYAYAQYNFAIQDSWDVTDSINITYGGRYDLFQSQSRPLRNANFIARYGFNNQETYDGKGVYQPRIGATWKVTPRLTIRGGGGLFAGQSPDVWLSNSFSNTGVVTNSIQLTRGDATCTVVAACNAALNAALNNVGPGGNINAAAVQNYLRTNTTSLALAATNSIDPGFQIPSIWKASLSVDYRLDLGLDSSLGHTFGDGWRVGGDFTYTNVKNAADYIDLRSAQIGTLPDGRPRYGPVTSATANQDLFLTNDKRGRGYIFVGRLTKKYDFGLSAGVTYTYQDIKDANAVTSSTASSNYGQTAMADPNSAAYGTSIYQIRNTFKFSVDFDHAFIGDYKTRIAMFGEKRSGRPYSFTMNDPTAGRSAVFGTLGQSNRYLLYVPNVSSITADPNVTYRPAVTIPVGATAAQIAALNATADASAAATFGALQSFIQGNKNLTDAQGTIIGKNTERSPSFFKIDLHVDQELPVPGWSGARFKVFADMENVLNFIDKDYGSLRQLGFPYFSSLVNVACATQVGTNCTQYRYSSFQNPNIINQTRYSLWQLRVGARFEF</sequence>
<reference evidence="6 7" key="1">
    <citation type="submission" date="2023-02" db="EMBL/GenBank/DDBJ databases">
        <title>Genome sequence of Sphingomonas naphthae.</title>
        <authorList>
            <person name="Kim S."/>
            <person name="Heo J."/>
            <person name="Kwon S.-W."/>
        </authorList>
    </citation>
    <scope>NUCLEOTIDE SEQUENCE [LARGE SCALE GENOMIC DNA]</scope>
    <source>
        <strain evidence="6 7">KACC 18716</strain>
    </source>
</reference>
<dbReference type="InterPro" id="IPR057601">
    <property type="entry name" value="Oar-like_b-barrel"/>
</dbReference>
<protein>
    <submittedName>
        <fullName evidence="6">TonB-dependent receptor</fullName>
    </submittedName>
</protein>
<dbReference type="RefSeq" id="WP_273691158.1">
    <property type="nucleotide sequence ID" value="NZ_CP117411.1"/>
</dbReference>
<dbReference type="InterPro" id="IPR036942">
    <property type="entry name" value="Beta-barrel_TonB_sf"/>
</dbReference>
<dbReference type="Gene3D" id="2.60.40.1120">
    <property type="entry name" value="Carboxypeptidase-like, regulatory domain"/>
    <property type="match status" value="1"/>
</dbReference>
<evidence type="ECO:0000256" key="4">
    <source>
        <dbReference type="SAM" id="SignalP"/>
    </source>
</evidence>
<keyword evidence="3" id="KW-0998">Cell outer membrane</keyword>
<keyword evidence="7" id="KW-1185">Reference proteome</keyword>
<evidence type="ECO:0000313" key="6">
    <source>
        <dbReference type="EMBL" id="WCT75354.1"/>
    </source>
</evidence>
<evidence type="ECO:0000256" key="1">
    <source>
        <dbReference type="ARBA" id="ARBA00004442"/>
    </source>
</evidence>
<keyword evidence="2" id="KW-0472">Membrane</keyword>
<dbReference type="Gene3D" id="2.170.130.10">
    <property type="entry name" value="TonB-dependent receptor, plug domain"/>
    <property type="match status" value="1"/>
</dbReference>
<organism evidence="6 7">
    <name type="scientific">Sphingomonas naphthae</name>
    <dbReference type="NCBI Taxonomy" id="1813468"/>
    <lineage>
        <taxon>Bacteria</taxon>
        <taxon>Pseudomonadati</taxon>
        <taxon>Pseudomonadota</taxon>
        <taxon>Alphaproteobacteria</taxon>
        <taxon>Sphingomonadales</taxon>
        <taxon>Sphingomonadaceae</taxon>
        <taxon>Sphingomonas</taxon>
    </lineage>
</organism>
<feature type="domain" description="TonB-dependent transporter Oar-like beta-barrel" evidence="5">
    <location>
        <begin position="235"/>
        <end position="312"/>
    </location>
</feature>
<evidence type="ECO:0000313" key="7">
    <source>
        <dbReference type="Proteomes" id="UP001220395"/>
    </source>
</evidence>
<dbReference type="SUPFAM" id="SSF49452">
    <property type="entry name" value="Starch-binding domain-like"/>
    <property type="match status" value="1"/>
</dbReference>
<feature type="signal peptide" evidence="4">
    <location>
        <begin position="1"/>
        <end position="20"/>
    </location>
</feature>
<dbReference type="InterPro" id="IPR037066">
    <property type="entry name" value="Plug_dom_sf"/>
</dbReference>
<proteinExistence type="predicted"/>
<dbReference type="Gene3D" id="2.40.170.20">
    <property type="entry name" value="TonB-dependent receptor, beta-barrel domain"/>
    <property type="match status" value="1"/>
</dbReference>
<evidence type="ECO:0000256" key="2">
    <source>
        <dbReference type="ARBA" id="ARBA00023136"/>
    </source>
</evidence>
<dbReference type="Proteomes" id="UP001220395">
    <property type="component" value="Chromosome"/>
</dbReference>
<evidence type="ECO:0000256" key="3">
    <source>
        <dbReference type="ARBA" id="ARBA00023237"/>
    </source>
</evidence>
<dbReference type="EMBL" id="CP117411">
    <property type="protein sequence ID" value="WCT75354.1"/>
    <property type="molecule type" value="Genomic_DNA"/>
</dbReference>